<reference evidence="1 2" key="1">
    <citation type="journal article" date="2012" name="J. Bacteriol.">
        <title>Draft Genome Sequence of the Soil Bacterium Burkholderia terrae Strain BS001, Which Interacts with Fungal Surface Structures.</title>
        <authorList>
            <person name="Nazir R."/>
            <person name="Hansen M.A."/>
            <person name="Sorensen S."/>
            <person name="van Elsas J.D."/>
        </authorList>
    </citation>
    <scope>NUCLEOTIDE SEQUENCE [LARGE SCALE GENOMIC DNA]</scope>
    <source>
        <strain evidence="1 2">BS001</strain>
    </source>
</reference>
<organism evidence="1 2">
    <name type="scientific">Paraburkholderia hospita</name>
    <dbReference type="NCBI Taxonomy" id="169430"/>
    <lineage>
        <taxon>Bacteria</taxon>
        <taxon>Pseudomonadati</taxon>
        <taxon>Pseudomonadota</taxon>
        <taxon>Betaproteobacteria</taxon>
        <taxon>Burkholderiales</taxon>
        <taxon>Burkholderiaceae</taxon>
        <taxon>Paraburkholderia</taxon>
    </lineage>
</organism>
<comment type="caution">
    <text evidence="1">The sequence shown here is derived from an EMBL/GenBank/DDBJ whole genome shotgun (WGS) entry which is preliminary data.</text>
</comment>
<evidence type="ECO:0000313" key="1">
    <source>
        <dbReference type="EMBL" id="EIN01350.1"/>
    </source>
</evidence>
<protein>
    <submittedName>
        <fullName evidence="1">BFD (2Fe-2S)-binding domain-containing protein</fullName>
    </submittedName>
</protein>
<name>A0ABN0FR62_9BURK</name>
<sequence>MLLDGQHAVGGQIYRVIGHADTRHKDILGPDYAAGAAIADALTRSGARHGANASVWQVTLPAKACGIVWWAQGFDSPAHRGCDLEISDLAPC</sequence>
<keyword evidence="2" id="KW-1185">Reference proteome</keyword>
<evidence type="ECO:0000313" key="2">
    <source>
        <dbReference type="Proteomes" id="UP000004980"/>
    </source>
</evidence>
<dbReference type="Proteomes" id="UP000004980">
    <property type="component" value="Unassembled WGS sequence"/>
</dbReference>
<dbReference type="EMBL" id="AKAU01000059">
    <property type="protein sequence ID" value="EIN01350.1"/>
    <property type="molecule type" value="Genomic_DNA"/>
</dbReference>
<proteinExistence type="predicted"/>
<accession>A0ABN0FR62</accession>
<gene>
    <name evidence="1" type="ORF">WQE_09479</name>
</gene>